<dbReference type="Gene3D" id="3.40.50.1820">
    <property type="entry name" value="alpha/beta hydrolase"/>
    <property type="match status" value="1"/>
</dbReference>
<keyword evidence="1" id="KW-0378">Hydrolase</keyword>
<dbReference type="Pfam" id="PF07859">
    <property type="entry name" value="Abhydrolase_3"/>
    <property type="match status" value="1"/>
</dbReference>
<dbReference type="InterPro" id="IPR013094">
    <property type="entry name" value="AB_hydrolase_3"/>
</dbReference>
<evidence type="ECO:0000313" key="3">
    <source>
        <dbReference type="EMBL" id="CAE0374519.1"/>
    </source>
</evidence>
<dbReference type="EMBL" id="HBIJ01023260">
    <property type="protein sequence ID" value="CAE0374519.1"/>
    <property type="molecule type" value="Transcribed_RNA"/>
</dbReference>
<dbReference type="PANTHER" id="PTHR48081">
    <property type="entry name" value="AB HYDROLASE SUPERFAMILY PROTEIN C4A8.06C"/>
    <property type="match status" value="1"/>
</dbReference>
<gene>
    <name evidence="3" type="ORF">ALAG00032_LOCUS15322</name>
</gene>
<name>A0A7S3K6I4_9STRA</name>
<evidence type="ECO:0000259" key="2">
    <source>
        <dbReference type="Pfam" id="PF07859"/>
    </source>
</evidence>
<protein>
    <recommendedName>
        <fullName evidence="2">Alpha/beta hydrolase fold-3 domain-containing protein</fullName>
    </recommendedName>
</protein>
<dbReference type="InterPro" id="IPR029058">
    <property type="entry name" value="AB_hydrolase_fold"/>
</dbReference>
<dbReference type="AlphaFoldDB" id="A0A7S3K6I4"/>
<proteinExistence type="predicted"/>
<dbReference type="InterPro" id="IPR050300">
    <property type="entry name" value="GDXG_lipolytic_enzyme"/>
</dbReference>
<dbReference type="GO" id="GO:0016787">
    <property type="term" value="F:hydrolase activity"/>
    <property type="evidence" value="ECO:0007669"/>
    <property type="project" value="UniProtKB-KW"/>
</dbReference>
<accession>A0A7S3K6I4</accession>
<evidence type="ECO:0000256" key="1">
    <source>
        <dbReference type="ARBA" id="ARBA00022801"/>
    </source>
</evidence>
<sequence length="384" mass="41591">MKKNNGLSSPVEQVRRAITTLVIAITVAFMLSINQRSSAKPKISVSSSSPQDFFPDKANIESNRIVVNLSTCEAILEDAFLQGTQSTMATFAMWRATYGAPGDAVRLCLSSKLSSECPEQIGLSLDTISWLSTDISEALAIEPKHATHSARLIAAHGGGFVCGSAARYLGPILFGTAERASINTYVVEYDLAPNSLSALDQMIDIYDKTNTRNDTFIAVLGDSAGGALAAGLALSRQVSLLMLTSPMLAARQWATRFFYGYCNLSAQIPISGSKHITPQGLAYVWGARFAMAPTSADTLRADPNFAPFEASDSALRHLANHTIIISSDNDPLRFEARLFADRLGDLGASVEFVNYNDLAHDPILRSRALWEAALIKYQNELLFQ</sequence>
<dbReference type="PANTHER" id="PTHR48081:SF8">
    <property type="entry name" value="ALPHA_BETA HYDROLASE FOLD-3 DOMAIN-CONTAINING PROTEIN-RELATED"/>
    <property type="match status" value="1"/>
</dbReference>
<organism evidence="3">
    <name type="scientific">Aureoumbra lagunensis</name>
    <dbReference type="NCBI Taxonomy" id="44058"/>
    <lineage>
        <taxon>Eukaryota</taxon>
        <taxon>Sar</taxon>
        <taxon>Stramenopiles</taxon>
        <taxon>Ochrophyta</taxon>
        <taxon>Pelagophyceae</taxon>
        <taxon>Pelagomonadales</taxon>
        <taxon>Aureoumbra</taxon>
    </lineage>
</organism>
<reference evidence="3" key="1">
    <citation type="submission" date="2021-01" db="EMBL/GenBank/DDBJ databases">
        <authorList>
            <person name="Corre E."/>
            <person name="Pelletier E."/>
            <person name="Niang G."/>
            <person name="Scheremetjew M."/>
            <person name="Finn R."/>
            <person name="Kale V."/>
            <person name="Holt S."/>
            <person name="Cochrane G."/>
            <person name="Meng A."/>
            <person name="Brown T."/>
            <person name="Cohen L."/>
        </authorList>
    </citation>
    <scope>NUCLEOTIDE SEQUENCE</scope>
    <source>
        <strain evidence="3">CCMP1510</strain>
    </source>
</reference>
<feature type="domain" description="Alpha/beta hydrolase fold-3" evidence="2">
    <location>
        <begin position="153"/>
        <end position="361"/>
    </location>
</feature>
<dbReference type="SUPFAM" id="SSF53474">
    <property type="entry name" value="alpha/beta-Hydrolases"/>
    <property type="match status" value="1"/>
</dbReference>